<comment type="caution">
    <text evidence="2">The sequence shown here is derived from an EMBL/GenBank/DDBJ whole genome shotgun (WGS) entry which is preliminary data.</text>
</comment>
<feature type="domain" description="VWFA" evidence="1">
    <location>
        <begin position="223"/>
        <end position="386"/>
    </location>
</feature>
<dbReference type="SMART" id="SM00327">
    <property type="entry name" value="VWA"/>
    <property type="match status" value="1"/>
</dbReference>
<organism evidence="2 3">
    <name type="scientific">Mesorhizobium montanum</name>
    <dbReference type="NCBI Taxonomy" id="3072323"/>
    <lineage>
        <taxon>Bacteria</taxon>
        <taxon>Pseudomonadati</taxon>
        <taxon>Pseudomonadota</taxon>
        <taxon>Alphaproteobacteria</taxon>
        <taxon>Hyphomicrobiales</taxon>
        <taxon>Phyllobacteriaceae</taxon>
        <taxon>Mesorhizobium</taxon>
    </lineage>
</organism>
<evidence type="ECO:0000313" key="3">
    <source>
        <dbReference type="Proteomes" id="UP001276840"/>
    </source>
</evidence>
<dbReference type="CDD" id="cd00198">
    <property type="entry name" value="vWFA"/>
    <property type="match status" value="1"/>
</dbReference>
<dbReference type="PANTHER" id="PTHR39338:SF6">
    <property type="entry name" value="BLL5662 PROTEIN"/>
    <property type="match status" value="1"/>
</dbReference>
<dbReference type="EMBL" id="JAVIJF010000024">
    <property type="protein sequence ID" value="MDX8528194.1"/>
    <property type="molecule type" value="Genomic_DNA"/>
</dbReference>
<reference evidence="2 3" key="1">
    <citation type="submission" date="2023-08" db="EMBL/GenBank/DDBJ databases">
        <title>Implementing the SeqCode for naming new Mesorhizobium species isolated from Vachellia karroo root nodules.</title>
        <authorList>
            <person name="Van Lill M."/>
        </authorList>
    </citation>
    <scope>NUCLEOTIDE SEQUENCE [LARGE SCALE GENOMIC DNA]</scope>
    <source>
        <strain evidence="2 3">MSK 1335</strain>
    </source>
</reference>
<dbReference type="InterPro" id="IPR008912">
    <property type="entry name" value="Uncharacterised_CoxE"/>
</dbReference>
<evidence type="ECO:0000259" key="1">
    <source>
        <dbReference type="SMART" id="SM00327"/>
    </source>
</evidence>
<dbReference type="Pfam" id="PF05762">
    <property type="entry name" value="VWA_CoxE"/>
    <property type="match status" value="1"/>
</dbReference>
<dbReference type="SUPFAM" id="SSF53300">
    <property type="entry name" value="vWA-like"/>
    <property type="match status" value="1"/>
</dbReference>
<dbReference type="Gene3D" id="3.40.50.410">
    <property type="entry name" value="von Willebrand factor, type A domain"/>
    <property type="match status" value="1"/>
</dbReference>
<dbReference type="PANTHER" id="PTHR39338">
    <property type="entry name" value="BLL5662 PROTEIN-RELATED"/>
    <property type="match status" value="1"/>
</dbReference>
<protein>
    <submittedName>
        <fullName evidence="2">VWA domain-containing protein</fullName>
    </submittedName>
</protein>
<dbReference type="Proteomes" id="UP001276840">
    <property type="component" value="Unassembled WGS sequence"/>
</dbReference>
<accession>A0ABU4ZS07</accession>
<dbReference type="InterPro" id="IPR002035">
    <property type="entry name" value="VWF_A"/>
</dbReference>
<sequence>MTMPRPEPKEATADGRIADNIVYFARALRKAGMRIGPASVKDAIEAVLAAGIGSRDDFYWTLHAVLVSRHEDHPVFDGAFRLFWKSRELIEKLLAMFSPVAPDDREKQKPRAAENRVSQAMFEGHQKNQPVREVPEIEVDARLTFSGNEVLRGKDFAQMDAGEMADAKKAIAALRLPFDLIRTRRFKADAQGRRIDPRAMMRSAARTGGELILPKFRSPRDVHPPLVVLADISGSMSQYTRIFLHFLHALTEKRRRVHAFVFGTRLTNLTRQMRHRDPDDALAECSAAVKDWSGGTRIGDALAEFNRLWSRRVLGQGAVVLLITDGLERDDVTGLSEEIERLHKSCRRLIWLNPLLRFDGFEARARGVKAMLPHVDEFRAVHNLDALADLCASLDQRQAAAVDPRRWLQLAGGGPRSHMFVGKTEVSLEKQTL</sequence>
<dbReference type="PIRSF" id="PIRSF010256">
    <property type="entry name" value="CoxE_vWa"/>
    <property type="match status" value="1"/>
</dbReference>
<name>A0ABU4ZS07_9HYPH</name>
<keyword evidence="3" id="KW-1185">Reference proteome</keyword>
<proteinExistence type="predicted"/>
<gene>
    <name evidence="2" type="ORF">RFM68_27330</name>
</gene>
<evidence type="ECO:0000313" key="2">
    <source>
        <dbReference type="EMBL" id="MDX8528194.1"/>
    </source>
</evidence>
<dbReference type="InterPro" id="IPR036465">
    <property type="entry name" value="vWFA_dom_sf"/>
</dbReference>
<dbReference type="InterPro" id="IPR011195">
    <property type="entry name" value="UCP010256"/>
</dbReference>